<evidence type="ECO:0000259" key="8">
    <source>
        <dbReference type="SMART" id="SM00849"/>
    </source>
</evidence>
<comment type="cofactor">
    <cofactor evidence="7">
        <name>Zn(2+)</name>
        <dbReference type="ChEBI" id="CHEBI:29105"/>
    </cofactor>
    <text evidence="7">Binds 2 Zn(2+) ions per subunit.</text>
</comment>
<dbReference type="InterPro" id="IPR001279">
    <property type="entry name" value="Metallo-B-lactamas"/>
</dbReference>
<dbReference type="CDD" id="cd07723">
    <property type="entry name" value="hydroxyacylglutathione_hydrolase_MBL-fold"/>
    <property type="match status" value="1"/>
</dbReference>
<reference evidence="9 10" key="1">
    <citation type="submission" date="2016-11" db="EMBL/GenBank/DDBJ databases">
        <authorList>
            <person name="Jaros S."/>
            <person name="Januszkiewicz K."/>
            <person name="Wedrychowicz H."/>
        </authorList>
    </citation>
    <scope>NUCLEOTIDE SEQUENCE [LARGE SCALE GENOMIC DNA]</scope>
    <source>
        <strain evidence="9 10">DSM 16917</strain>
    </source>
</reference>
<dbReference type="PIRSF" id="PIRSF005457">
    <property type="entry name" value="Glx"/>
    <property type="match status" value="1"/>
</dbReference>
<dbReference type="Pfam" id="PF00753">
    <property type="entry name" value="Lactamase_B"/>
    <property type="match status" value="1"/>
</dbReference>
<dbReference type="Gene3D" id="3.60.15.10">
    <property type="entry name" value="Ribonuclease Z/Hydroxyacylglutathione hydrolase-like"/>
    <property type="match status" value="1"/>
</dbReference>
<dbReference type="Proteomes" id="UP000184268">
    <property type="component" value="Unassembled WGS sequence"/>
</dbReference>
<keyword evidence="10" id="KW-1185">Reference proteome</keyword>
<dbReference type="EMBL" id="FQXG01000009">
    <property type="protein sequence ID" value="SHI18952.1"/>
    <property type="molecule type" value="Genomic_DNA"/>
</dbReference>
<evidence type="ECO:0000313" key="10">
    <source>
        <dbReference type="Proteomes" id="UP000184268"/>
    </source>
</evidence>
<evidence type="ECO:0000256" key="6">
    <source>
        <dbReference type="ARBA" id="ARBA00022833"/>
    </source>
</evidence>
<evidence type="ECO:0000313" key="9">
    <source>
        <dbReference type="EMBL" id="SHI18952.1"/>
    </source>
</evidence>
<feature type="binding site" evidence="7">
    <location>
        <position position="128"/>
    </location>
    <ligand>
        <name>Zn(2+)</name>
        <dbReference type="ChEBI" id="CHEBI:29105"/>
        <label>1</label>
    </ligand>
</feature>
<evidence type="ECO:0000256" key="5">
    <source>
        <dbReference type="ARBA" id="ARBA00022801"/>
    </source>
</evidence>
<accession>A0A1M5Z3U8</accession>
<dbReference type="PANTHER" id="PTHR43705">
    <property type="entry name" value="HYDROXYACYLGLUTATHIONE HYDROLASE"/>
    <property type="match status" value="1"/>
</dbReference>
<evidence type="ECO:0000256" key="1">
    <source>
        <dbReference type="ARBA" id="ARBA00001623"/>
    </source>
</evidence>
<sequence length="254" mass="28070">MSVSVFPIPAFQDNYIWCLHQDGSAWVVDPGCGDSVISHLTTQNLRLKGILITHHHWDHTGGINQLVAQYGPLPVVGPGQIDGVNHPVAEGDRVSLAPLGLTLEVLALPGHTLDHLGYLGQDRLFCGDTLFSGGCGRLFEGSPAQMHASLQRLAALPEQTRVYCTHEYTLANLAFALAVEPNNLALQAYHQRCQQRRQDQQPTLPSNIGQERQINPFLRCDQPDLANSLEQHTQAALSDNVSRFAALRRWKDNY</sequence>
<evidence type="ECO:0000256" key="3">
    <source>
        <dbReference type="ARBA" id="ARBA00006759"/>
    </source>
</evidence>
<keyword evidence="4 7" id="KW-0479">Metal-binding</keyword>
<proteinExistence type="inferred from homology"/>
<dbReference type="GO" id="GO:0004416">
    <property type="term" value="F:hydroxyacylglutathione hydrolase activity"/>
    <property type="evidence" value="ECO:0007669"/>
    <property type="project" value="UniProtKB-UniRule"/>
</dbReference>
<comment type="catalytic activity">
    <reaction evidence="1 7">
        <text>an S-(2-hydroxyacyl)glutathione + H2O = a 2-hydroxy carboxylate + glutathione + H(+)</text>
        <dbReference type="Rhea" id="RHEA:21864"/>
        <dbReference type="ChEBI" id="CHEBI:15377"/>
        <dbReference type="ChEBI" id="CHEBI:15378"/>
        <dbReference type="ChEBI" id="CHEBI:57925"/>
        <dbReference type="ChEBI" id="CHEBI:58896"/>
        <dbReference type="ChEBI" id="CHEBI:71261"/>
        <dbReference type="EC" id="3.1.2.6"/>
    </reaction>
</comment>
<evidence type="ECO:0000256" key="2">
    <source>
        <dbReference type="ARBA" id="ARBA00004963"/>
    </source>
</evidence>
<dbReference type="RefSeq" id="WP_067666170.1">
    <property type="nucleotide sequence ID" value="NZ_FQXG01000009.1"/>
</dbReference>
<dbReference type="EC" id="3.1.2.6" evidence="7"/>
<organism evidence="9 10">
    <name type="scientific">Ferrimonas marina</name>
    <dbReference type="NCBI Taxonomy" id="299255"/>
    <lineage>
        <taxon>Bacteria</taxon>
        <taxon>Pseudomonadati</taxon>
        <taxon>Pseudomonadota</taxon>
        <taxon>Gammaproteobacteria</taxon>
        <taxon>Alteromonadales</taxon>
        <taxon>Ferrimonadaceae</taxon>
        <taxon>Ferrimonas</taxon>
    </lineage>
</organism>
<protein>
    <recommendedName>
        <fullName evidence="7">Hydroxyacylglutathione hydrolase</fullName>
        <ecNumber evidence="7">3.1.2.6</ecNumber>
    </recommendedName>
    <alternativeName>
        <fullName evidence="7">Glyoxalase II</fullName>
        <shortName evidence="7">Glx II</shortName>
    </alternativeName>
</protein>
<feature type="binding site" evidence="7">
    <location>
        <position position="54"/>
    </location>
    <ligand>
        <name>Zn(2+)</name>
        <dbReference type="ChEBI" id="CHEBI:29105"/>
        <label>1</label>
    </ligand>
</feature>
<feature type="binding site" evidence="7">
    <location>
        <position position="59"/>
    </location>
    <ligand>
        <name>Zn(2+)</name>
        <dbReference type="ChEBI" id="CHEBI:29105"/>
        <label>2</label>
    </ligand>
</feature>
<feature type="binding site" evidence="7">
    <location>
        <position position="56"/>
    </location>
    <ligand>
        <name>Zn(2+)</name>
        <dbReference type="ChEBI" id="CHEBI:29105"/>
        <label>1</label>
    </ligand>
</feature>
<dbReference type="InterPro" id="IPR036866">
    <property type="entry name" value="RibonucZ/Hydroxyglut_hydro"/>
</dbReference>
<dbReference type="GO" id="GO:0046872">
    <property type="term" value="F:metal ion binding"/>
    <property type="evidence" value="ECO:0007669"/>
    <property type="project" value="UniProtKB-KW"/>
</dbReference>
<evidence type="ECO:0000256" key="7">
    <source>
        <dbReference type="HAMAP-Rule" id="MF_01374"/>
    </source>
</evidence>
<dbReference type="InterPro" id="IPR032282">
    <property type="entry name" value="HAGH_C"/>
</dbReference>
<feature type="domain" description="Metallo-beta-lactamase" evidence="8">
    <location>
        <begin position="13"/>
        <end position="166"/>
    </location>
</feature>
<dbReference type="Pfam" id="PF16123">
    <property type="entry name" value="HAGH_C"/>
    <property type="match status" value="1"/>
</dbReference>
<evidence type="ECO:0000256" key="4">
    <source>
        <dbReference type="ARBA" id="ARBA00022723"/>
    </source>
</evidence>
<gene>
    <name evidence="7" type="primary">gloB</name>
    <name evidence="9" type="ORF">SAMN02745129_4602</name>
</gene>
<feature type="binding site" evidence="7">
    <location>
        <position position="128"/>
    </location>
    <ligand>
        <name>Zn(2+)</name>
        <dbReference type="ChEBI" id="CHEBI:29105"/>
        <label>2</label>
    </ligand>
</feature>
<comment type="pathway">
    <text evidence="2 7">Secondary metabolite metabolism; methylglyoxal degradation; (R)-lactate from methylglyoxal: step 2/2.</text>
</comment>
<dbReference type="NCBIfam" id="TIGR03413">
    <property type="entry name" value="GSH_gloB"/>
    <property type="match status" value="1"/>
</dbReference>
<name>A0A1M5Z3U8_9GAMM</name>
<dbReference type="InterPro" id="IPR035680">
    <property type="entry name" value="Clx_II_MBL"/>
</dbReference>
<comment type="subunit">
    <text evidence="7">Monomer.</text>
</comment>
<dbReference type="InterPro" id="IPR017782">
    <property type="entry name" value="Hydroxyacylglutathione_Hdrlase"/>
</dbReference>
<dbReference type="SMART" id="SM00849">
    <property type="entry name" value="Lactamase_B"/>
    <property type="match status" value="1"/>
</dbReference>
<dbReference type="InterPro" id="IPR050110">
    <property type="entry name" value="Glyoxalase_II_hydrolase"/>
</dbReference>
<comment type="function">
    <text evidence="7">Thiolesterase that catalyzes the hydrolysis of S-D-lactoyl-glutathione to form glutathione and D-lactic acid.</text>
</comment>
<dbReference type="OrthoDB" id="9802248at2"/>
<keyword evidence="5 7" id="KW-0378">Hydrolase</keyword>
<dbReference type="AlphaFoldDB" id="A0A1M5Z3U8"/>
<feature type="binding site" evidence="7">
    <location>
        <position position="111"/>
    </location>
    <ligand>
        <name>Zn(2+)</name>
        <dbReference type="ChEBI" id="CHEBI:29105"/>
        <label>1</label>
    </ligand>
</feature>
<feature type="binding site" evidence="7">
    <location>
        <position position="166"/>
    </location>
    <ligand>
        <name>Zn(2+)</name>
        <dbReference type="ChEBI" id="CHEBI:29105"/>
        <label>2</label>
    </ligand>
</feature>
<dbReference type="STRING" id="299255.SAMN02745129_4602"/>
<dbReference type="HAMAP" id="MF_01374">
    <property type="entry name" value="Glyoxalase_2"/>
    <property type="match status" value="1"/>
</dbReference>
<dbReference type="PANTHER" id="PTHR43705:SF1">
    <property type="entry name" value="HYDROXYACYLGLUTATHIONE HYDROLASE GLOB"/>
    <property type="match status" value="1"/>
</dbReference>
<dbReference type="GO" id="GO:0019243">
    <property type="term" value="P:methylglyoxal catabolic process to D-lactate via S-lactoyl-glutathione"/>
    <property type="evidence" value="ECO:0007669"/>
    <property type="project" value="UniProtKB-UniRule"/>
</dbReference>
<comment type="similarity">
    <text evidence="3 7">Belongs to the metallo-beta-lactamase superfamily. Glyoxalase II family.</text>
</comment>
<keyword evidence="6 7" id="KW-0862">Zinc</keyword>
<feature type="binding site" evidence="7">
    <location>
        <position position="58"/>
    </location>
    <ligand>
        <name>Zn(2+)</name>
        <dbReference type="ChEBI" id="CHEBI:29105"/>
        <label>2</label>
    </ligand>
</feature>
<dbReference type="UniPathway" id="UPA00619">
    <property type="reaction ID" value="UER00676"/>
</dbReference>
<dbReference type="SUPFAM" id="SSF56281">
    <property type="entry name" value="Metallo-hydrolase/oxidoreductase"/>
    <property type="match status" value="1"/>
</dbReference>